<accession>A0A6A6R9H0</accession>
<dbReference type="Proteomes" id="UP000799750">
    <property type="component" value="Unassembled WGS sequence"/>
</dbReference>
<dbReference type="GO" id="GO:0031267">
    <property type="term" value="F:small GTPase binding"/>
    <property type="evidence" value="ECO:0007669"/>
    <property type="project" value="TreeGrafter"/>
</dbReference>
<dbReference type="OrthoDB" id="10255285at2759"/>
<proteinExistence type="inferred from homology"/>
<sequence length="200" mass="21481">MSFQHTKLFGGAIVADLPTEFGDVSDIRQVPDTQEVYLDANGFTSIIFDILQRVEHAASDEAALKVHFQDIVDGSGDATKFYEVKQTTLGKMPSTPAHTLLAIQTPTPPTPAPGSLSTIAPPSRNPQPDFTAILLTLVRLVEQKTDIVIAINVPHAAGEYAIGSVDLENGKAGVMLETAAMVREKVLASLEVKDWGLFVN</sequence>
<dbReference type="EMBL" id="MU004183">
    <property type="protein sequence ID" value="KAF2500107.1"/>
    <property type="molecule type" value="Genomic_DNA"/>
</dbReference>
<keyword evidence="3" id="KW-0653">Protein transport</keyword>
<comment type="similarity">
    <text evidence="1">Belongs to the MOG1 family.</text>
</comment>
<evidence type="ECO:0000313" key="5">
    <source>
        <dbReference type="Proteomes" id="UP000799750"/>
    </source>
</evidence>
<dbReference type="AlphaFoldDB" id="A0A6A6R9H0"/>
<evidence type="ECO:0000313" key="4">
    <source>
        <dbReference type="EMBL" id="KAF2500107.1"/>
    </source>
</evidence>
<dbReference type="Pfam" id="PF04603">
    <property type="entry name" value="Mog1"/>
    <property type="match status" value="1"/>
</dbReference>
<evidence type="ECO:0000256" key="3">
    <source>
        <dbReference type="ARBA" id="ARBA00022927"/>
    </source>
</evidence>
<dbReference type="PANTHER" id="PTHR15837:SF0">
    <property type="entry name" value="RAN GUANINE NUCLEOTIDE RELEASE FACTOR"/>
    <property type="match status" value="1"/>
</dbReference>
<name>A0A6A6R9H0_9PEZI</name>
<dbReference type="InterPro" id="IPR016123">
    <property type="entry name" value="Mog1/PsbP_a/b/a-sand"/>
</dbReference>
<dbReference type="GO" id="GO:0005085">
    <property type="term" value="F:guanyl-nucleotide exchange factor activity"/>
    <property type="evidence" value="ECO:0007669"/>
    <property type="project" value="TreeGrafter"/>
</dbReference>
<organism evidence="4 5">
    <name type="scientific">Lophium mytilinum</name>
    <dbReference type="NCBI Taxonomy" id="390894"/>
    <lineage>
        <taxon>Eukaryota</taxon>
        <taxon>Fungi</taxon>
        <taxon>Dikarya</taxon>
        <taxon>Ascomycota</taxon>
        <taxon>Pezizomycotina</taxon>
        <taxon>Dothideomycetes</taxon>
        <taxon>Pleosporomycetidae</taxon>
        <taxon>Mytilinidiales</taxon>
        <taxon>Mytilinidiaceae</taxon>
        <taxon>Lophium</taxon>
    </lineage>
</organism>
<evidence type="ECO:0000256" key="2">
    <source>
        <dbReference type="ARBA" id="ARBA00022448"/>
    </source>
</evidence>
<reference evidence="4" key="1">
    <citation type="journal article" date="2020" name="Stud. Mycol.">
        <title>101 Dothideomycetes genomes: a test case for predicting lifestyles and emergence of pathogens.</title>
        <authorList>
            <person name="Haridas S."/>
            <person name="Albert R."/>
            <person name="Binder M."/>
            <person name="Bloem J."/>
            <person name="Labutti K."/>
            <person name="Salamov A."/>
            <person name="Andreopoulos B."/>
            <person name="Baker S."/>
            <person name="Barry K."/>
            <person name="Bills G."/>
            <person name="Bluhm B."/>
            <person name="Cannon C."/>
            <person name="Castanera R."/>
            <person name="Culley D."/>
            <person name="Daum C."/>
            <person name="Ezra D."/>
            <person name="Gonzalez J."/>
            <person name="Henrissat B."/>
            <person name="Kuo A."/>
            <person name="Liang C."/>
            <person name="Lipzen A."/>
            <person name="Lutzoni F."/>
            <person name="Magnuson J."/>
            <person name="Mondo S."/>
            <person name="Nolan M."/>
            <person name="Ohm R."/>
            <person name="Pangilinan J."/>
            <person name="Park H.-J."/>
            <person name="Ramirez L."/>
            <person name="Alfaro M."/>
            <person name="Sun H."/>
            <person name="Tritt A."/>
            <person name="Yoshinaga Y."/>
            <person name="Zwiers L.-H."/>
            <person name="Turgeon B."/>
            <person name="Goodwin S."/>
            <person name="Spatafora J."/>
            <person name="Crous P."/>
            <person name="Grigoriev I."/>
        </authorList>
    </citation>
    <scope>NUCLEOTIDE SEQUENCE</scope>
    <source>
        <strain evidence="4">CBS 269.34</strain>
    </source>
</reference>
<dbReference type="GO" id="GO:0005634">
    <property type="term" value="C:nucleus"/>
    <property type="evidence" value="ECO:0007669"/>
    <property type="project" value="TreeGrafter"/>
</dbReference>
<dbReference type="Gene3D" id="3.40.1000.10">
    <property type="entry name" value="Mog1/PsbP, alpha/beta/alpha sandwich"/>
    <property type="match status" value="1"/>
</dbReference>
<dbReference type="PANTHER" id="PTHR15837">
    <property type="entry name" value="RAN GUANINE NUCLEOTIDE RELEASE FACTOR"/>
    <property type="match status" value="1"/>
</dbReference>
<gene>
    <name evidence="4" type="ORF">BU16DRAFT_522938</name>
</gene>
<protein>
    <submittedName>
        <fullName evidence="4">Mog1p/PsbP-like protein</fullName>
    </submittedName>
</protein>
<dbReference type="InterPro" id="IPR007681">
    <property type="entry name" value="Mog1"/>
</dbReference>
<keyword evidence="5" id="KW-1185">Reference proteome</keyword>
<evidence type="ECO:0000256" key="1">
    <source>
        <dbReference type="ARBA" id="ARBA00010307"/>
    </source>
</evidence>
<dbReference type="GO" id="GO:0006606">
    <property type="term" value="P:protein import into nucleus"/>
    <property type="evidence" value="ECO:0007669"/>
    <property type="project" value="TreeGrafter"/>
</dbReference>
<keyword evidence="2" id="KW-0813">Transport</keyword>
<dbReference type="SUPFAM" id="SSF55724">
    <property type="entry name" value="Mog1p/PsbP-like"/>
    <property type="match status" value="1"/>
</dbReference>